<protein>
    <recommendedName>
        <fullName evidence="16">Sensory/regulatory protein RpfC</fullName>
        <ecNumber evidence="3">2.7.13.3</ecNumber>
    </recommendedName>
</protein>
<dbReference type="InterPro" id="IPR001789">
    <property type="entry name" value="Sig_transdc_resp-reg_receiver"/>
</dbReference>
<dbReference type="CDD" id="cd00082">
    <property type="entry name" value="HisKA"/>
    <property type="match status" value="1"/>
</dbReference>
<feature type="coiled-coil region" evidence="19">
    <location>
        <begin position="534"/>
        <end position="572"/>
    </location>
</feature>
<evidence type="ECO:0000256" key="4">
    <source>
        <dbReference type="ARBA" id="ARBA00022475"/>
    </source>
</evidence>
<dbReference type="Pfam" id="PF02518">
    <property type="entry name" value="HATPase_c"/>
    <property type="match status" value="1"/>
</dbReference>
<dbReference type="EC" id="2.7.13.3" evidence="3"/>
<feature type="modified residue" description="4-aspartylphosphate" evidence="18">
    <location>
        <position position="1288"/>
    </location>
</feature>
<comment type="catalytic activity">
    <reaction evidence="1">
        <text>ATP + protein L-histidine = ADP + protein N-phospho-L-histidine.</text>
        <dbReference type="EC" id="2.7.13.3"/>
    </reaction>
</comment>
<evidence type="ECO:0000256" key="19">
    <source>
        <dbReference type="SAM" id="Coils"/>
    </source>
</evidence>
<proteinExistence type="predicted"/>
<feature type="domain" description="PAC" evidence="24">
    <location>
        <begin position="779"/>
        <end position="832"/>
    </location>
</feature>
<dbReference type="InterPro" id="IPR036641">
    <property type="entry name" value="HPT_dom_sf"/>
</dbReference>
<dbReference type="PROSITE" id="PS50112">
    <property type="entry name" value="PAS"/>
    <property type="match status" value="2"/>
</dbReference>
<evidence type="ECO:0000256" key="6">
    <source>
        <dbReference type="ARBA" id="ARBA00022679"/>
    </source>
</evidence>
<dbReference type="Gene3D" id="3.30.450.20">
    <property type="entry name" value="PAS domain"/>
    <property type="match status" value="3"/>
</dbReference>
<dbReference type="InterPro" id="IPR001610">
    <property type="entry name" value="PAC"/>
</dbReference>
<keyword evidence="5 18" id="KW-0597">Phosphoprotein</keyword>
<dbReference type="PRINTS" id="PR00344">
    <property type="entry name" value="BCTRLSENSOR"/>
</dbReference>
<feature type="domain" description="HAMP" evidence="25">
    <location>
        <begin position="358"/>
        <end position="411"/>
    </location>
</feature>
<dbReference type="Gene3D" id="3.40.50.2300">
    <property type="match status" value="1"/>
</dbReference>
<dbReference type="PROSITE" id="PS50109">
    <property type="entry name" value="HIS_KIN"/>
    <property type="match status" value="1"/>
</dbReference>
<evidence type="ECO:0000259" key="25">
    <source>
        <dbReference type="PROSITE" id="PS50885"/>
    </source>
</evidence>
<organism evidence="27 28">
    <name type="scientific">Vibrio nigripulchritudo SOn1</name>
    <dbReference type="NCBI Taxonomy" id="1238450"/>
    <lineage>
        <taxon>Bacteria</taxon>
        <taxon>Pseudomonadati</taxon>
        <taxon>Pseudomonadota</taxon>
        <taxon>Gammaproteobacteria</taxon>
        <taxon>Vibrionales</taxon>
        <taxon>Vibrionaceae</taxon>
        <taxon>Vibrio</taxon>
    </lineage>
</organism>
<dbReference type="InterPro" id="IPR036890">
    <property type="entry name" value="HATPase_C_sf"/>
</dbReference>
<keyword evidence="11" id="KW-0067">ATP-binding</keyword>
<evidence type="ECO:0000256" key="17">
    <source>
        <dbReference type="PROSITE-ProRule" id="PRU00110"/>
    </source>
</evidence>
<evidence type="ECO:0000256" key="2">
    <source>
        <dbReference type="ARBA" id="ARBA00004651"/>
    </source>
</evidence>
<dbReference type="SMART" id="SM00387">
    <property type="entry name" value="HATPase_c"/>
    <property type="match status" value="1"/>
</dbReference>
<dbReference type="GO" id="GO:0000155">
    <property type="term" value="F:phosphorelay sensor kinase activity"/>
    <property type="evidence" value="ECO:0007669"/>
    <property type="project" value="InterPro"/>
</dbReference>
<dbReference type="Pfam" id="PF00512">
    <property type="entry name" value="HisKA"/>
    <property type="match status" value="1"/>
</dbReference>
<feature type="domain" description="Histidine kinase" evidence="21">
    <location>
        <begin position="850"/>
        <end position="1075"/>
    </location>
</feature>
<dbReference type="Proteomes" id="UP000018211">
    <property type="component" value="Unassembled WGS sequence"/>
</dbReference>
<dbReference type="NCBIfam" id="TIGR00229">
    <property type="entry name" value="sensory_box"/>
    <property type="match status" value="2"/>
</dbReference>
<dbReference type="PROSITE" id="PS50113">
    <property type="entry name" value="PAC"/>
    <property type="match status" value="2"/>
</dbReference>
<evidence type="ECO:0000259" key="21">
    <source>
        <dbReference type="PROSITE" id="PS50109"/>
    </source>
</evidence>
<evidence type="ECO:0000256" key="14">
    <source>
        <dbReference type="ARBA" id="ARBA00023136"/>
    </source>
</evidence>
<evidence type="ECO:0000259" key="23">
    <source>
        <dbReference type="PROSITE" id="PS50112"/>
    </source>
</evidence>
<evidence type="ECO:0000259" key="22">
    <source>
        <dbReference type="PROSITE" id="PS50110"/>
    </source>
</evidence>
<dbReference type="FunFam" id="3.30.565.10:FF:000010">
    <property type="entry name" value="Sensor histidine kinase RcsC"/>
    <property type="match status" value="1"/>
</dbReference>
<dbReference type="InterPro" id="IPR013655">
    <property type="entry name" value="PAS_fold_3"/>
</dbReference>
<keyword evidence="4" id="KW-1003">Cell membrane</keyword>
<dbReference type="InterPro" id="IPR036097">
    <property type="entry name" value="HisK_dim/P_sf"/>
</dbReference>
<keyword evidence="6" id="KW-0808">Transferase</keyword>
<dbReference type="InterPro" id="IPR008207">
    <property type="entry name" value="Sig_transdc_His_kin_Hpt_dom"/>
</dbReference>
<dbReference type="Gene3D" id="6.10.340.10">
    <property type="match status" value="1"/>
</dbReference>
<accession>A0AAV2VIL7</accession>
<name>A0AAV2VIL7_9VIBR</name>
<dbReference type="CDD" id="cd17546">
    <property type="entry name" value="REC_hyHK_CKI1_RcsC-like"/>
    <property type="match status" value="1"/>
</dbReference>
<comment type="subunit">
    <text evidence="15">At low DSF concentrations, interacts with RpfF.</text>
</comment>
<dbReference type="SUPFAM" id="SSF55874">
    <property type="entry name" value="ATPase domain of HSP90 chaperone/DNA topoisomerase II/histidine kinase"/>
    <property type="match status" value="1"/>
</dbReference>
<dbReference type="Gene3D" id="2.10.70.100">
    <property type="match status" value="1"/>
</dbReference>
<evidence type="ECO:0000256" key="1">
    <source>
        <dbReference type="ARBA" id="ARBA00000085"/>
    </source>
</evidence>
<feature type="domain" description="PAC" evidence="24">
    <location>
        <begin position="496"/>
        <end position="550"/>
    </location>
</feature>
<dbReference type="PROSITE" id="PS50894">
    <property type="entry name" value="HPT"/>
    <property type="match status" value="1"/>
</dbReference>
<dbReference type="SUPFAM" id="SSF158472">
    <property type="entry name" value="HAMP domain-like"/>
    <property type="match status" value="1"/>
</dbReference>
<feature type="transmembrane region" description="Helical" evidence="20">
    <location>
        <begin position="338"/>
        <end position="358"/>
    </location>
</feature>
<dbReference type="InterPro" id="IPR000700">
    <property type="entry name" value="PAS-assoc_C"/>
</dbReference>
<keyword evidence="8" id="KW-0547">Nucleotide-binding</keyword>
<evidence type="ECO:0000256" key="20">
    <source>
        <dbReference type="SAM" id="Phobius"/>
    </source>
</evidence>
<evidence type="ECO:0000256" key="12">
    <source>
        <dbReference type="ARBA" id="ARBA00022989"/>
    </source>
</evidence>
<dbReference type="Pfam" id="PF08447">
    <property type="entry name" value="PAS_3"/>
    <property type="match status" value="1"/>
</dbReference>
<evidence type="ECO:0000256" key="7">
    <source>
        <dbReference type="ARBA" id="ARBA00022692"/>
    </source>
</evidence>
<dbReference type="Gene3D" id="3.30.565.10">
    <property type="entry name" value="Histidine kinase-like ATPase, C-terminal domain"/>
    <property type="match status" value="1"/>
</dbReference>
<keyword evidence="19" id="KW-0175">Coiled coil</keyword>
<dbReference type="Pfam" id="PF00672">
    <property type="entry name" value="HAMP"/>
    <property type="match status" value="1"/>
</dbReference>
<dbReference type="InterPro" id="IPR000014">
    <property type="entry name" value="PAS"/>
</dbReference>
<evidence type="ECO:0000256" key="18">
    <source>
        <dbReference type="PROSITE-ProRule" id="PRU00169"/>
    </source>
</evidence>
<feature type="transmembrane region" description="Helical" evidence="20">
    <location>
        <begin position="7"/>
        <end position="27"/>
    </location>
</feature>
<dbReference type="PANTHER" id="PTHR45339">
    <property type="entry name" value="HYBRID SIGNAL TRANSDUCTION HISTIDINE KINASE J"/>
    <property type="match status" value="1"/>
</dbReference>
<evidence type="ECO:0000313" key="28">
    <source>
        <dbReference type="Proteomes" id="UP000018211"/>
    </source>
</evidence>
<evidence type="ECO:0000256" key="10">
    <source>
        <dbReference type="ARBA" id="ARBA00022801"/>
    </source>
</evidence>
<dbReference type="InterPro" id="IPR003660">
    <property type="entry name" value="HAMP_dom"/>
</dbReference>
<keyword evidence="13" id="KW-0902">Two-component regulatory system</keyword>
<dbReference type="GO" id="GO:0005524">
    <property type="term" value="F:ATP binding"/>
    <property type="evidence" value="ECO:0007669"/>
    <property type="project" value="UniProtKB-KW"/>
</dbReference>
<dbReference type="SUPFAM" id="SSF52172">
    <property type="entry name" value="CheY-like"/>
    <property type="match status" value="1"/>
</dbReference>
<dbReference type="SMART" id="SM00304">
    <property type="entry name" value="HAMP"/>
    <property type="match status" value="1"/>
</dbReference>
<dbReference type="PANTHER" id="PTHR45339:SF1">
    <property type="entry name" value="HYBRID SIGNAL TRANSDUCTION HISTIDINE KINASE J"/>
    <property type="match status" value="1"/>
</dbReference>
<dbReference type="SUPFAM" id="SSF47226">
    <property type="entry name" value="Histidine-containing phosphotransfer domain, HPT domain"/>
    <property type="match status" value="1"/>
</dbReference>
<dbReference type="RefSeq" id="WP_022610372.1">
    <property type="nucleotide sequence ID" value="NZ_LK391965.1"/>
</dbReference>
<comment type="subcellular location">
    <subcellularLocation>
        <location evidence="2">Cell membrane</location>
        <topology evidence="2">Multi-pass membrane protein</topology>
    </subcellularLocation>
</comment>
<dbReference type="SUPFAM" id="SSF47384">
    <property type="entry name" value="Homodimeric domain of signal transducing histidine kinase"/>
    <property type="match status" value="1"/>
</dbReference>
<feature type="domain" description="PAS" evidence="23">
    <location>
        <begin position="569"/>
        <end position="623"/>
    </location>
</feature>
<evidence type="ECO:0000259" key="24">
    <source>
        <dbReference type="PROSITE" id="PS50113"/>
    </source>
</evidence>
<evidence type="ECO:0000256" key="9">
    <source>
        <dbReference type="ARBA" id="ARBA00022777"/>
    </source>
</evidence>
<dbReference type="InterPro" id="IPR004358">
    <property type="entry name" value="Sig_transdc_His_kin-like_C"/>
</dbReference>
<dbReference type="FunFam" id="1.10.287.130:FF:000002">
    <property type="entry name" value="Two-component osmosensing histidine kinase"/>
    <property type="match status" value="1"/>
</dbReference>
<gene>
    <name evidence="27" type="ORF">VIBNISOn1_1160072</name>
</gene>
<keyword evidence="9" id="KW-0418">Kinase</keyword>
<evidence type="ECO:0000256" key="3">
    <source>
        <dbReference type="ARBA" id="ARBA00012438"/>
    </source>
</evidence>
<feature type="domain" description="PAS" evidence="23">
    <location>
        <begin position="442"/>
        <end position="495"/>
    </location>
</feature>
<dbReference type="Pfam" id="PF01627">
    <property type="entry name" value="Hpt"/>
    <property type="match status" value="1"/>
</dbReference>
<dbReference type="Pfam" id="PF13426">
    <property type="entry name" value="PAS_9"/>
    <property type="match status" value="2"/>
</dbReference>
<evidence type="ECO:0000313" key="27">
    <source>
        <dbReference type="EMBL" id="CCO44564.1"/>
    </source>
</evidence>
<evidence type="ECO:0000259" key="26">
    <source>
        <dbReference type="PROSITE" id="PS50894"/>
    </source>
</evidence>
<evidence type="ECO:0000256" key="8">
    <source>
        <dbReference type="ARBA" id="ARBA00022741"/>
    </source>
</evidence>
<dbReference type="InterPro" id="IPR003661">
    <property type="entry name" value="HisK_dim/P_dom"/>
</dbReference>
<dbReference type="SMART" id="SM00086">
    <property type="entry name" value="PAC"/>
    <property type="match status" value="3"/>
</dbReference>
<sequence>MKIRVKNITLLTVVTSFLFGVLYYITWNATHELENKVQDEMRNSAKEIIEKIDRNLFERFHDARAFAMNARLPENFSDANDAVKDRYLDYLDKLITEYKVYSHILLFSADGELVAQNRIDVLGEGVKPVVTSPERVLLKQWFNDVLNEAYLRPLAPNPAYPELGTAVYGPVQSLFGQENVRQEQFDMMFATAIKDDVGKVTGVWVNVLDFRFLEDIVHEYYMSLLMDGYEEVRILLTDPKDVVLIDMLHLESQITGFFRENSELRGSQFKIGDTSINAVTREKFSGISILNDQNGVEQLQVYADSLGAYDFPGLNWKVIIQMPTELAFVEAEQLKIKLWLISIMIIAALIVTGLYMFYRVSSPLKQLAVIFAQLSRNEFSTPLPKYRESDEVGDIIKAVDIFKSRLQDREKLLEKTLDQQQELDLQRRAIMAAKSGMMVCDALDKELPIVYVNHAFTTMTGYEKEEVIGKNPRFLHGPDHQQPGLIELRTALGEGQSCNVYLQNRRKDSSIFHCHLHVDPVYSDEGALTHFIGVQTDVTELHKAKEEAQEANRQLEDLITQTTMELEDTESRMKAVFKSAVDCLIIFKLDETILDINDSTRELFGWTREELLGKPFDVLLADDFGQKDINFLTHSIGLESTDKGGETDEVIGQTKDKQLLPLEMSITQVAANGEAYYLGTLRDISDRKHAESELKLSKRNLQDLVHRLNLATEAGEIGIWTWDFKTGRLQWDDRMYLMYDLKKTKEGATYEIWRARVHEEDLEFAEIALIEAKNSLSRYYSEFRIQLPNGEVRWIKAAADVVFDEGTRNAIGMGGVNIDITKEKTAQELLRRESELANAANEAKSMFLANMSHEIRTPMNGVVGMINLLSDTDLTPEQSTMATTIRDSSMTLLNIINDILDFSKIEAGQMQVENIPVEFQVVMERTADVLFLQAQKKHISLLLKHDSRIPKFVMSDGVRLGQILLNVVGNAVKFTSGDEQYQGQVWIMTELLENTDGDMIEIRVKDNGIGMSDAQMNKLFSAFSQADTSTTRVYGGTGLGLSITKSLIEMMGGSIRVESQVGEGSCFIMTIPCVYDMDNSVQQDNIDFSAVKILSVVRSPELGEVVKHNLESVGCDVVSVSSFDRAEKVLTHDSQDFTILVAGPEHSAKDIEDTYEKSVGLLLKEETKTLLLSDDTSSSKGFVTSRTMVSGAHPLKPSELELGIAILLGKRSPIAEKRQTLQTTQNLPSKEKARNDGRLILVAEDQPTNRDVLERQLNRLGYVCVMAEDGLAAYNMWMREKFGLVLTDCHMPVMDGFELTKAIRKHEEEMEIPKPIPVIAITANALVGASEECIQAGMDDYLSKPVELTALGDMLEKWLGVPEEELQQVANLPNVAPQVDQPLNEVTEIEEQSDVLENVINFERLEAILGTAEIEFLAPLLQGYWDSLQNDMSALESALTEKNGQEVQSIAHAAKGAANSAGAEMLAESFLTLQNEALKQDWSYLENVYQQSVVKVTDIQKYLEQEKII</sequence>
<dbReference type="CDD" id="cd00130">
    <property type="entry name" value="PAS"/>
    <property type="match status" value="3"/>
</dbReference>
<dbReference type="InterPro" id="IPR035965">
    <property type="entry name" value="PAS-like_dom_sf"/>
</dbReference>
<dbReference type="InterPro" id="IPR003594">
    <property type="entry name" value="HATPase_dom"/>
</dbReference>
<dbReference type="Gene3D" id="1.10.287.130">
    <property type="match status" value="1"/>
</dbReference>
<evidence type="ECO:0000256" key="13">
    <source>
        <dbReference type="ARBA" id="ARBA00023012"/>
    </source>
</evidence>
<keyword evidence="14 20" id="KW-0472">Membrane</keyword>
<evidence type="ECO:0000256" key="5">
    <source>
        <dbReference type="ARBA" id="ARBA00022553"/>
    </source>
</evidence>
<feature type="domain" description="HPt" evidence="26">
    <location>
        <begin position="1413"/>
        <end position="1509"/>
    </location>
</feature>
<dbReference type="GO" id="GO:0005886">
    <property type="term" value="C:plasma membrane"/>
    <property type="evidence" value="ECO:0007669"/>
    <property type="project" value="UniProtKB-SubCell"/>
</dbReference>
<keyword evidence="7 20" id="KW-0812">Transmembrane</keyword>
<keyword evidence="12 20" id="KW-1133">Transmembrane helix</keyword>
<evidence type="ECO:0000256" key="15">
    <source>
        <dbReference type="ARBA" id="ARBA00064003"/>
    </source>
</evidence>
<feature type="domain" description="Response regulatory" evidence="22">
    <location>
        <begin position="1239"/>
        <end position="1359"/>
    </location>
</feature>
<dbReference type="Pfam" id="PF00072">
    <property type="entry name" value="Response_reg"/>
    <property type="match status" value="1"/>
</dbReference>
<dbReference type="SMART" id="SM00388">
    <property type="entry name" value="HisKA"/>
    <property type="match status" value="1"/>
</dbReference>
<dbReference type="Gene3D" id="1.20.120.160">
    <property type="entry name" value="HPT domain"/>
    <property type="match status" value="1"/>
</dbReference>
<keyword evidence="10" id="KW-0378">Hydrolase</keyword>
<dbReference type="SMART" id="SM00448">
    <property type="entry name" value="REC"/>
    <property type="match status" value="1"/>
</dbReference>
<comment type="caution">
    <text evidence="27">The sequence shown here is derived from an EMBL/GenBank/DDBJ whole genome shotgun (WGS) entry which is preliminary data.</text>
</comment>
<dbReference type="GO" id="GO:0016787">
    <property type="term" value="F:hydrolase activity"/>
    <property type="evidence" value="ECO:0007669"/>
    <property type="project" value="UniProtKB-KW"/>
</dbReference>
<reference evidence="27 28" key="1">
    <citation type="journal article" date="2013" name="ISME J.">
        <title>Comparative genomics of pathogenic lineages of Vibrio nigripulchritudo identifies virulence-associated traits.</title>
        <authorList>
            <person name="Goudenege D."/>
            <person name="Labreuche Y."/>
            <person name="Krin E."/>
            <person name="Ansquer D."/>
            <person name="Mangenot S."/>
            <person name="Calteau A."/>
            <person name="Medigue C."/>
            <person name="Mazel D."/>
            <person name="Polz M.F."/>
            <person name="Le Roux F."/>
        </authorList>
    </citation>
    <scope>NUCLEOTIDE SEQUENCE [LARGE SCALE GENOMIC DNA]</scope>
    <source>
        <strain evidence="27 28">SOn1</strain>
    </source>
</reference>
<dbReference type="PROSITE" id="PS50885">
    <property type="entry name" value="HAMP"/>
    <property type="match status" value="1"/>
</dbReference>
<evidence type="ECO:0000256" key="16">
    <source>
        <dbReference type="ARBA" id="ARBA00068150"/>
    </source>
</evidence>
<dbReference type="InterPro" id="IPR011006">
    <property type="entry name" value="CheY-like_superfamily"/>
</dbReference>
<dbReference type="CDD" id="cd16922">
    <property type="entry name" value="HATPase_EvgS-ArcB-TorS-like"/>
    <property type="match status" value="1"/>
</dbReference>
<dbReference type="EMBL" id="CAOF01000020">
    <property type="protein sequence ID" value="CCO44564.1"/>
    <property type="molecule type" value="Genomic_DNA"/>
</dbReference>
<dbReference type="SMART" id="SM00091">
    <property type="entry name" value="PAS"/>
    <property type="match status" value="3"/>
</dbReference>
<feature type="modified residue" description="Phosphohistidine" evidence="17">
    <location>
        <position position="1452"/>
    </location>
</feature>
<evidence type="ECO:0000256" key="11">
    <source>
        <dbReference type="ARBA" id="ARBA00022840"/>
    </source>
</evidence>
<dbReference type="InterPro" id="IPR005467">
    <property type="entry name" value="His_kinase_dom"/>
</dbReference>
<dbReference type="SUPFAM" id="SSF55785">
    <property type="entry name" value="PYP-like sensor domain (PAS domain)"/>
    <property type="match status" value="3"/>
</dbReference>
<dbReference type="PROSITE" id="PS50110">
    <property type="entry name" value="RESPONSE_REGULATORY"/>
    <property type="match status" value="1"/>
</dbReference>